<keyword evidence="4" id="KW-0472">Membrane</keyword>
<dbReference type="Gene3D" id="3.40.50.2000">
    <property type="entry name" value="Glycogen Phosphorylase B"/>
    <property type="match status" value="2"/>
</dbReference>
<feature type="domain" description="CAAX prenyl protease 2/Lysostaphin resistance protein A-like" evidence="6">
    <location>
        <begin position="983"/>
        <end position="1070"/>
    </location>
</feature>
<keyword evidence="10" id="KW-0032">Aminotransferase</keyword>
<feature type="transmembrane region" description="Helical" evidence="4">
    <location>
        <begin position="1010"/>
        <end position="1029"/>
    </location>
</feature>
<dbReference type="SUPFAM" id="SSF53383">
    <property type="entry name" value="PLP-dependent transferases"/>
    <property type="match status" value="1"/>
</dbReference>
<keyword evidence="2" id="KW-0328">Glycosyltransferase</keyword>
<feature type="transmembrane region" description="Helical" evidence="4">
    <location>
        <begin position="902"/>
        <end position="923"/>
    </location>
</feature>
<dbReference type="OrthoDB" id="512920at2759"/>
<evidence type="ECO:0000313" key="9">
    <source>
        <dbReference type="EMBL" id="CAL1125608.1"/>
    </source>
</evidence>
<feature type="transmembrane region" description="Helical" evidence="4">
    <location>
        <begin position="1091"/>
        <end position="1109"/>
    </location>
</feature>
<dbReference type="GO" id="GO:0008483">
    <property type="term" value="F:transaminase activity"/>
    <property type="evidence" value="ECO:0007669"/>
    <property type="project" value="UniProtKB-KW"/>
</dbReference>
<dbReference type="InterPro" id="IPR015424">
    <property type="entry name" value="PyrdxlP-dep_Trfase"/>
</dbReference>
<evidence type="ECO:0000259" key="5">
    <source>
        <dbReference type="Pfam" id="PF00534"/>
    </source>
</evidence>
<name>A0A9P1BGT3_9DINO</name>
<evidence type="ECO:0000313" key="8">
    <source>
        <dbReference type="EMBL" id="CAI3972233.1"/>
    </source>
</evidence>
<evidence type="ECO:0000256" key="4">
    <source>
        <dbReference type="SAM" id="Phobius"/>
    </source>
</evidence>
<dbReference type="Pfam" id="PF13439">
    <property type="entry name" value="Glyco_transf_4"/>
    <property type="match status" value="1"/>
</dbReference>
<dbReference type="EMBL" id="CAMXCT030000001">
    <property type="protein sequence ID" value="CAL4759545.1"/>
    <property type="molecule type" value="Genomic_DNA"/>
</dbReference>
<dbReference type="InterPro" id="IPR028098">
    <property type="entry name" value="Glyco_trans_4-like_N"/>
</dbReference>
<dbReference type="Gene3D" id="3.90.1150.10">
    <property type="entry name" value="Aspartate Aminotransferase, domain 1"/>
    <property type="match status" value="1"/>
</dbReference>
<accession>A0A9P1BGT3</accession>
<evidence type="ECO:0000313" key="10">
    <source>
        <dbReference type="EMBL" id="CAL4759545.1"/>
    </source>
</evidence>
<organism evidence="8">
    <name type="scientific">Cladocopium goreaui</name>
    <dbReference type="NCBI Taxonomy" id="2562237"/>
    <lineage>
        <taxon>Eukaryota</taxon>
        <taxon>Sar</taxon>
        <taxon>Alveolata</taxon>
        <taxon>Dinophyceae</taxon>
        <taxon>Suessiales</taxon>
        <taxon>Symbiodiniaceae</taxon>
        <taxon>Cladocopium</taxon>
    </lineage>
</organism>
<evidence type="ECO:0000256" key="1">
    <source>
        <dbReference type="ARBA" id="ARBA00001933"/>
    </source>
</evidence>
<dbReference type="AlphaFoldDB" id="A0A9P1BGT3"/>
<comment type="cofactor">
    <cofactor evidence="1">
        <name>pyridoxal 5'-phosphate</name>
        <dbReference type="ChEBI" id="CHEBI:597326"/>
    </cofactor>
</comment>
<comment type="caution">
    <text evidence="8">The sequence shown here is derived from an EMBL/GenBank/DDBJ whole genome shotgun (WGS) entry which is preliminary data.</text>
</comment>
<proteinExistence type="predicted"/>
<dbReference type="Pfam" id="PF00534">
    <property type="entry name" value="Glycos_transf_1"/>
    <property type="match status" value="1"/>
</dbReference>
<dbReference type="GO" id="GO:0030170">
    <property type="term" value="F:pyridoxal phosphate binding"/>
    <property type="evidence" value="ECO:0007669"/>
    <property type="project" value="InterPro"/>
</dbReference>
<keyword evidence="11" id="KW-1185">Reference proteome</keyword>
<evidence type="ECO:0000259" key="7">
    <source>
        <dbReference type="Pfam" id="PF13439"/>
    </source>
</evidence>
<feature type="transmembrane region" description="Helical" evidence="4">
    <location>
        <begin position="844"/>
        <end position="869"/>
    </location>
</feature>
<dbReference type="InterPro" id="IPR001296">
    <property type="entry name" value="Glyco_trans_1"/>
</dbReference>
<dbReference type="EMBL" id="CAMXCT020000001">
    <property type="protein sequence ID" value="CAL1125608.1"/>
    <property type="molecule type" value="Genomic_DNA"/>
</dbReference>
<dbReference type="PANTHER" id="PTHR43713">
    <property type="entry name" value="GLUTAMATE-1-SEMIALDEHYDE 2,1-AMINOMUTASE"/>
    <property type="match status" value="1"/>
</dbReference>
<feature type="transmembrane region" description="Helical" evidence="4">
    <location>
        <begin position="978"/>
        <end position="998"/>
    </location>
</feature>
<dbReference type="CDD" id="cd03801">
    <property type="entry name" value="GT4_PimA-like"/>
    <property type="match status" value="1"/>
</dbReference>
<dbReference type="InterPro" id="IPR049704">
    <property type="entry name" value="Aminotrans_3_PPA_site"/>
</dbReference>
<keyword evidence="4" id="KW-1133">Transmembrane helix</keyword>
<dbReference type="Pfam" id="PF02517">
    <property type="entry name" value="Rce1-like"/>
    <property type="match status" value="1"/>
</dbReference>
<dbReference type="InterPro" id="IPR005814">
    <property type="entry name" value="Aminotrans_3"/>
</dbReference>
<feature type="transmembrane region" description="Helical" evidence="4">
    <location>
        <begin position="935"/>
        <end position="958"/>
    </location>
</feature>
<feature type="domain" description="Glycosyltransferase subfamily 4-like N-terminal" evidence="7">
    <location>
        <begin position="14"/>
        <end position="166"/>
    </location>
</feature>
<dbReference type="Pfam" id="PF00202">
    <property type="entry name" value="Aminotran_3"/>
    <property type="match status" value="1"/>
</dbReference>
<sequence length="1134" mass="122666">MTRIAWLFEFAELNGAERSLLATFEGIRRLGFSPVAIAPSKGPLAELLRSAGIEHVPFDVRDGVGRRRKTPGLQRELLDHLIASNAELLHANSLSMGRLSGPVVSQIGLPSIAHMRDIYRLSGQAVSDLNQHARLLAVSEAVRTFHADGGVDASRIHVLYNGADLEVFCPGEPSGYIQRELGLPESALLFASIGQIGLRKGQDVLVEAFATVASRHPQVHLLIVGERHSQKDEAVRFAEQLALRARQPDLVGRVHFLGYREDVAKLLPDLRGLVHAARQEPLGRVLLEAAACGVPVIATDVGGTREIFPTEADGAILVEVDDVAALASAWLCLIDDDAQHSQLSAGARSRACEQFPVEKCVTDLAAHYGEIRVVEALTKSAIVQAYCEKTRTSAKLAEEARRSIAGGVTHDSRYLEPHGIYVERAAGSRKWDVDGNEYVDYSGGHGALLLGHNHPQVVEAVQRQLALGTHYGSSHELEIRWAELVRDMVPSAESVRFTSSGTEATLLALRLARAFTRRTKLVRFVGHFHGWHDHMAFGVGSRFDGSASPGVLAEVASNVRLAPAGDTRGTEQVLDRDDVAAVIIEPTGASWGQLPVLKEFLVELRRMTAEREIVLIFDEVITGFRCSPGGAQQVFGVTPDMTTLAKILAGGLPGGAVAGKQEIMELLDHRAAVDLGSEKISHHGTFNANPLSAAAGVEALRIVSETDACERASTYAQRLREALNEVCQEESVSWTVYGTFSGFHIYTNPEGQAVAREQLDAGSYDPMVLKARPRPKLLMKLRAGMLLHGVEIFVWPGGPTSCVHTDEDLALTVEITTPDVPPEDTAPAEFPPEVRPCKPRIWPVFVLPITVVIGATVMAAILMVIGMVVTQPEGLKQFADVEHATEGLSEFMSTPFGLTVMLFPQLIFGGAAIFGGLVSPLPLTKRLGLLKPRIGLASIVAAMVATPFFGLVGFQLMMLTFGKPSEQVEEMSQMFTDAQGPIVLFMAVGISLFPGISEELLFRGYVQQRLLARWTVIPAIVVSSLMFAAAHIDPAHSVAVIPLGLWLGVVAWMSGSIWPAMACHTANNLLSVILARSMGAEEMDNTWDLPSFVMLGVSGSAMLVSVFWMRRDVRALANEVLPEPPEPLPQDIPA</sequence>
<keyword evidence="4" id="KW-0812">Transmembrane</keyword>
<evidence type="ECO:0000256" key="2">
    <source>
        <dbReference type="ARBA" id="ARBA00022676"/>
    </source>
</evidence>
<dbReference type="InterPro" id="IPR015422">
    <property type="entry name" value="PyrdxlP-dep_Trfase_small"/>
</dbReference>
<dbReference type="PANTHER" id="PTHR43713:SF3">
    <property type="entry name" value="GLUTAMATE-1-SEMIALDEHYDE 2,1-AMINOMUTASE 1, CHLOROPLASTIC-RELATED"/>
    <property type="match status" value="1"/>
</dbReference>
<dbReference type="Proteomes" id="UP001152797">
    <property type="component" value="Unassembled WGS sequence"/>
</dbReference>
<dbReference type="CDD" id="cd00610">
    <property type="entry name" value="OAT_like"/>
    <property type="match status" value="1"/>
</dbReference>
<evidence type="ECO:0000259" key="6">
    <source>
        <dbReference type="Pfam" id="PF02517"/>
    </source>
</evidence>
<feature type="domain" description="Glycosyl transferase family 1" evidence="5">
    <location>
        <begin position="178"/>
        <end position="349"/>
    </location>
</feature>
<dbReference type="Gene3D" id="3.40.640.10">
    <property type="entry name" value="Type I PLP-dependent aspartate aminotransferase-like (Major domain)"/>
    <property type="match status" value="1"/>
</dbReference>
<evidence type="ECO:0000313" key="11">
    <source>
        <dbReference type="Proteomes" id="UP001152797"/>
    </source>
</evidence>
<dbReference type="EMBL" id="CAMXCT010000001">
    <property type="protein sequence ID" value="CAI3972233.1"/>
    <property type="molecule type" value="Genomic_DNA"/>
</dbReference>
<dbReference type="GO" id="GO:0080120">
    <property type="term" value="P:CAAX-box protein maturation"/>
    <property type="evidence" value="ECO:0007669"/>
    <property type="project" value="UniProtKB-ARBA"/>
</dbReference>
<protein>
    <submittedName>
        <fullName evidence="10">Glutamate-1-semialdehyde 2,1-aminomutase (GSA) (Glutamate-1-semialdehyde aminotransferase) (GSA-AT)</fullName>
    </submittedName>
</protein>
<evidence type="ECO:0000256" key="3">
    <source>
        <dbReference type="ARBA" id="ARBA00022898"/>
    </source>
</evidence>
<dbReference type="InterPro" id="IPR015421">
    <property type="entry name" value="PyrdxlP-dep_Trfase_major"/>
</dbReference>
<keyword evidence="10" id="KW-0808">Transferase</keyword>
<reference evidence="8" key="1">
    <citation type="submission" date="2022-10" db="EMBL/GenBank/DDBJ databases">
        <authorList>
            <person name="Chen Y."/>
            <person name="Dougan E. K."/>
            <person name="Chan C."/>
            <person name="Rhodes N."/>
            <person name="Thang M."/>
        </authorList>
    </citation>
    <scope>NUCLEOTIDE SEQUENCE</scope>
</reference>
<dbReference type="GO" id="GO:0004175">
    <property type="term" value="F:endopeptidase activity"/>
    <property type="evidence" value="ECO:0007669"/>
    <property type="project" value="UniProtKB-ARBA"/>
</dbReference>
<dbReference type="InterPro" id="IPR003675">
    <property type="entry name" value="Rce1/LyrA-like_dom"/>
</dbReference>
<gene>
    <name evidence="8" type="ORF">C1SCF055_LOCUS823</name>
</gene>
<dbReference type="PROSITE" id="PS00600">
    <property type="entry name" value="AA_TRANSFER_CLASS_3"/>
    <property type="match status" value="1"/>
</dbReference>
<reference evidence="9" key="2">
    <citation type="submission" date="2024-04" db="EMBL/GenBank/DDBJ databases">
        <authorList>
            <person name="Chen Y."/>
            <person name="Shah S."/>
            <person name="Dougan E. K."/>
            <person name="Thang M."/>
            <person name="Chan C."/>
        </authorList>
    </citation>
    <scope>NUCLEOTIDE SEQUENCE [LARGE SCALE GENOMIC DNA]</scope>
</reference>
<dbReference type="SUPFAM" id="SSF53756">
    <property type="entry name" value="UDP-Glycosyltransferase/glycogen phosphorylase"/>
    <property type="match status" value="1"/>
</dbReference>
<keyword evidence="3" id="KW-0663">Pyridoxal phosphate</keyword>